<name>A0ABX2RMP2_9ACTN</name>
<keyword evidence="1" id="KW-0472">Membrane</keyword>
<keyword evidence="1" id="KW-0812">Transmembrane</keyword>
<proteinExistence type="predicted"/>
<evidence type="ECO:0008006" key="4">
    <source>
        <dbReference type="Google" id="ProtNLM"/>
    </source>
</evidence>
<organism evidence="2 3">
    <name type="scientific">Micromonospora purpureochromogenes</name>
    <dbReference type="NCBI Taxonomy" id="47872"/>
    <lineage>
        <taxon>Bacteria</taxon>
        <taxon>Bacillati</taxon>
        <taxon>Actinomycetota</taxon>
        <taxon>Actinomycetes</taxon>
        <taxon>Micromonosporales</taxon>
        <taxon>Micromonosporaceae</taxon>
        <taxon>Micromonospora</taxon>
    </lineage>
</organism>
<reference evidence="2 3" key="1">
    <citation type="submission" date="2020-07" db="EMBL/GenBank/DDBJ databases">
        <title>Sequencing the genomes of 1000 actinobacteria strains.</title>
        <authorList>
            <person name="Klenk H.-P."/>
        </authorList>
    </citation>
    <scope>NUCLEOTIDE SEQUENCE [LARGE SCALE GENOMIC DNA]</scope>
    <source>
        <strain evidence="2 3">DSM 43814</strain>
    </source>
</reference>
<evidence type="ECO:0000313" key="2">
    <source>
        <dbReference type="EMBL" id="NYF56564.1"/>
    </source>
</evidence>
<keyword evidence="3" id="KW-1185">Reference proteome</keyword>
<gene>
    <name evidence="2" type="ORF">HDA35_002395</name>
</gene>
<evidence type="ECO:0000256" key="1">
    <source>
        <dbReference type="SAM" id="Phobius"/>
    </source>
</evidence>
<dbReference type="RefSeq" id="WP_179802843.1">
    <property type="nucleotide sequence ID" value="NZ_JACCCQ010000001.1"/>
</dbReference>
<accession>A0ABX2RMP2</accession>
<evidence type="ECO:0000313" key="3">
    <source>
        <dbReference type="Proteomes" id="UP000631553"/>
    </source>
</evidence>
<comment type="caution">
    <text evidence="2">The sequence shown here is derived from an EMBL/GenBank/DDBJ whole genome shotgun (WGS) entry which is preliminary data.</text>
</comment>
<dbReference type="EMBL" id="JACCCQ010000001">
    <property type="protein sequence ID" value="NYF56564.1"/>
    <property type="molecule type" value="Genomic_DNA"/>
</dbReference>
<feature type="transmembrane region" description="Helical" evidence="1">
    <location>
        <begin position="82"/>
        <end position="103"/>
    </location>
</feature>
<feature type="transmembrane region" description="Helical" evidence="1">
    <location>
        <begin position="115"/>
        <end position="139"/>
    </location>
</feature>
<protein>
    <recommendedName>
        <fullName evidence="4">Apea-like HEPN domain-containing protein</fullName>
    </recommendedName>
</protein>
<dbReference type="Proteomes" id="UP000631553">
    <property type="component" value="Unassembled WGS sequence"/>
</dbReference>
<keyword evidence="1" id="KW-1133">Transmembrane helix</keyword>
<sequence>MTENIEPDSAEMLTERASRILNRASAAVTEEILRIARLSAEARGSREITEIDIVSGLQQLGLMSPGAAYARAESAAKENRRALRLGVLTAATAFITALAGIVVNSGLPEKKVDLSALTAAISVLASTVGALAIGLAYLISLRTLRQRKIAQEAVLAGLGDEAMPDSGGDALTFIQHWIEIERRIVESLSLTQSERTRTSLGQMIAAYAQLAGLSKQQEDQVRQLLRVRNQVVHGALPSHIDLVEANRRARTLLDTLRKTHLKKRPHE</sequence>